<reference evidence="1 2" key="1">
    <citation type="journal article" date="2019" name="Sci. Rep.">
        <title>Orb-weaving spider Araneus ventricosus genome elucidates the spidroin gene catalogue.</title>
        <authorList>
            <person name="Kono N."/>
            <person name="Nakamura H."/>
            <person name="Ohtoshi R."/>
            <person name="Moran D.A.P."/>
            <person name="Shinohara A."/>
            <person name="Yoshida Y."/>
            <person name="Fujiwara M."/>
            <person name="Mori M."/>
            <person name="Tomita M."/>
            <person name="Arakawa K."/>
        </authorList>
    </citation>
    <scope>NUCLEOTIDE SEQUENCE [LARGE SCALE GENOMIC DNA]</scope>
</reference>
<organism evidence="1 2">
    <name type="scientific">Araneus ventricosus</name>
    <name type="common">Orbweaver spider</name>
    <name type="synonym">Epeira ventricosa</name>
    <dbReference type="NCBI Taxonomy" id="182803"/>
    <lineage>
        <taxon>Eukaryota</taxon>
        <taxon>Metazoa</taxon>
        <taxon>Ecdysozoa</taxon>
        <taxon>Arthropoda</taxon>
        <taxon>Chelicerata</taxon>
        <taxon>Arachnida</taxon>
        <taxon>Araneae</taxon>
        <taxon>Araneomorphae</taxon>
        <taxon>Entelegynae</taxon>
        <taxon>Araneoidea</taxon>
        <taxon>Araneidae</taxon>
        <taxon>Araneus</taxon>
    </lineage>
</organism>
<evidence type="ECO:0000313" key="2">
    <source>
        <dbReference type="Proteomes" id="UP000499080"/>
    </source>
</evidence>
<accession>A0A4Y2U7L5</accession>
<dbReference type="AlphaFoldDB" id="A0A4Y2U7L5"/>
<evidence type="ECO:0000313" key="1">
    <source>
        <dbReference type="EMBL" id="GBO07550.1"/>
    </source>
</evidence>
<keyword evidence="2" id="KW-1185">Reference proteome</keyword>
<dbReference type="Proteomes" id="UP000499080">
    <property type="component" value="Unassembled WGS sequence"/>
</dbReference>
<dbReference type="EMBL" id="BGPR01033564">
    <property type="protein sequence ID" value="GBO07550.1"/>
    <property type="molecule type" value="Genomic_DNA"/>
</dbReference>
<proteinExistence type="predicted"/>
<comment type="caution">
    <text evidence="1">The sequence shown here is derived from an EMBL/GenBank/DDBJ whole genome shotgun (WGS) entry which is preliminary data.</text>
</comment>
<gene>
    <name evidence="1" type="ORF">AVEN_188744_1</name>
</gene>
<protein>
    <submittedName>
        <fullName evidence="1">Uncharacterized protein</fullName>
    </submittedName>
</protein>
<sequence length="123" mass="13748">MNRVAHVALRLQCCVAVQSHRITPSHTHPPHTGDFRVFFQHDLTSSLGPNLGSSFDFPLPSQRGLKRLSDHSNLISNYSELQNFQSSTPNFIGFPHCRKVFPSHVPKIADWNSGECPASNRVS</sequence>
<name>A0A4Y2U7L5_ARAVE</name>